<dbReference type="PANTHER" id="PTHR43292:SF3">
    <property type="entry name" value="ACYL-COA DEHYDROGENASE FADE29"/>
    <property type="match status" value="1"/>
</dbReference>
<dbReference type="GO" id="GO:0050660">
    <property type="term" value="F:flavin adenine dinucleotide binding"/>
    <property type="evidence" value="ECO:0007669"/>
    <property type="project" value="InterPro"/>
</dbReference>
<evidence type="ECO:0000259" key="9">
    <source>
        <dbReference type="Pfam" id="PF02771"/>
    </source>
</evidence>
<proteinExistence type="inferred from homology"/>
<dbReference type="InterPro" id="IPR009075">
    <property type="entry name" value="AcylCo_DH/oxidase_C"/>
</dbReference>
<evidence type="ECO:0000313" key="11">
    <source>
        <dbReference type="Proteomes" id="UP000182063"/>
    </source>
</evidence>
<evidence type="ECO:0000256" key="1">
    <source>
        <dbReference type="ARBA" id="ARBA00001974"/>
    </source>
</evidence>
<evidence type="ECO:0000256" key="5">
    <source>
        <dbReference type="ARBA" id="ARBA00023002"/>
    </source>
</evidence>
<dbReference type="InterPro" id="IPR036250">
    <property type="entry name" value="AcylCo_DH-like_C"/>
</dbReference>
<name>A0A1L3ZWB0_9SPHN</name>
<feature type="domain" description="Acyl-CoA oxidase/dehydrogenase middle" evidence="8">
    <location>
        <begin position="129"/>
        <end position="223"/>
    </location>
</feature>
<reference evidence="11" key="1">
    <citation type="submission" date="2016-11" db="EMBL/GenBank/DDBJ databases">
        <title>Complete Genome Sequence of alachlor-degrading Sphingomonas sp. strain JJ-A5.</title>
        <authorList>
            <person name="Lee H."/>
            <person name="Ka J.-O."/>
        </authorList>
    </citation>
    <scope>NUCLEOTIDE SEQUENCE [LARGE SCALE GENOMIC DNA]</scope>
    <source>
        <strain evidence="11">JJ-A5</strain>
    </source>
</reference>
<evidence type="ECO:0000313" key="10">
    <source>
        <dbReference type="EMBL" id="API59917.1"/>
    </source>
</evidence>
<dbReference type="GO" id="GO:0016627">
    <property type="term" value="F:oxidoreductase activity, acting on the CH-CH group of donors"/>
    <property type="evidence" value="ECO:0007669"/>
    <property type="project" value="InterPro"/>
</dbReference>
<dbReference type="InterPro" id="IPR052161">
    <property type="entry name" value="Mycobact_Acyl-CoA_DH"/>
</dbReference>
<evidence type="ECO:0000256" key="3">
    <source>
        <dbReference type="ARBA" id="ARBA00022630"/>
    </source>
</evidence>
<keyword evidence="4 6" id="KW-0274">FAD</keyword>
<dbReference type="Gene3D" id="2.40.110.10">
    <property type="entry name" value="Butyryl-CoA Dehydrogenase, subunit A, domain 2"/>
    <property type="match status" value="1"/>
</dbReference>
<dbReference type="InterPro" id="IPR009100">
    <property type="entry name" value="AcylCoA_DH/oxidase_NM_dom_sf"/>
</dbReference>
<evidence type="ECO:0000259" key="7">
    <source>
        <dbReference type="Pfam" id="PF00441"/>
    </source>
</evidence>
<dbReference type="OrthoDB" id="9780544at2"/>
<accession>A0A1L3ZWB0</accession>
<dbReference type="InterPro" id="IPR013786">
    <property type="entry name" value="AcylCoA_DH/ox_N"/>
</dbReference>
<dbReference type="STRING" id="1921510.BSL82_11845"/>
<protein>
    <submittedName>
        <fullName evidence="10">Acyl-CoA dehydrogenase</fullName>
    </submittedName>
</protein>
<dbReference type="RefSeq" id="WP_072597707.1">
    <property type="nucleotide sequence ID" value="NZ_CP018221.1"/>
</dbReference>
<dbReference type="Pfam" id="PF02771">
    <property type="entry name" value="Acyl-CoA_dh_N"/>
    <property type="match status" value="1"/>
</dbReference>
<dbReference type="AlphaFoldDB" id="A0A1L3ZWB0"/>
<dbReference type="InterPro" id="IPR046373">
    <property type="entry name" value="Acyl-CoA_Oxase/DH_mid-dom_sf"/>
</dbReference>
<dbReference type="PANTHER" id="PTHR43292">
    <property type="entry name" value="ACYL-COA DEHYDROGENASE"/>
    <property type="match status" value="1"/>
</dbReference>
<sequence>MADPIDYNSYSDEDFRATFRAWLEANYPERFRQTARRPFYRLRGADIREWLALLCRDGWRVPGWPREHGGMGLDFRKQLIYHTELERIGAARVVDMAETQLGPIIIQHGTPEQIARYIPPMLSGEHFWCQGYSEPNAGSDLASLRTSAEVTDNGFVVNGQKIWTTQANDATHIFLLARTGKFGRKQKGISFLLAPIDAPGITLRPIVNLAGEDEFCEVFFDNVELGRDALVGELHEGWGVAKALLGYERVWNGSPALAGKALALARLLVEKLDKGADQQVMHRLAVLASDHDDYCLLYNQYTDRLANGERPGPECSMLKIYASELLQRLTEFNLEVAGSHGLMIGEFDLDGIAVDLHWQLMMSRPPTIFAGANEVQRNILAKSLLRMPQ</sequence>
<comment type="similarity">
    <text evidence="2 6">Belongs to the acyl-CoA dehydrogenase family.</text>
</comment>
<dbReference type="Pfam" id="PF00441">
    <property type="entry name" value="Acyl-CoA_dh_1"/>
    <property type="match status" value="1"/>
</dbReference>
<dbReference type="GO" id="GO:0005886">
    <property type="term" value="C:plasma membrane"/>
    <property type="evidence" value="ECO:0007669"/>
    <property type="project" value="TreeGrafter"/>
</dbReference>
<dbReference type="Pfam" id="PF02770">
    <property type="entry name" value="Acyl-CoA_dh_M"/>
    <property type="match status" value="1"/>
</dbReference>
<dbReference type="Gene3D" id="1.10.540.10">
    <property type="entry name" value="Acyl-CoA dehydrogenase/oxidase, N-terminal domain"/>
    <property type="match status" value="1"/>
</dbReference>
<dbReference type="InterPro" id="IPR006091">
    <property type="entry name" value="Acyl-CoA_Oxase/DH_mid-dom"/>
</dbReference>
<evidence type="ECO:0000256" key="2">
    <source>
        <dbReference type="ARBA" id="ARBA00009347"/>
    </source>
</evidence>
<evidence type="ECO:0000259" key="8">
    <source>
        <dbReference type="Pfam" id="PF02770"/>
    </source>
</evidence>
<dbReference type="SUPFAM" id="SSF56645">
    <property type="entry name" value="Acyl-CoA dehydrogenase NM domain-like"/>
    <property type="match status" value="1"/>
</dbReference>
<feature type="domain" description="Acyl-CoA dehydrogenase/oxidase C-terminal" evidence="7">
    <location>
        <begin position="236"/>
        <end position="385"/>
    </location>
</feature>
<evidence type="ECO:0000256" key="4">
    <source>
        <dbReference type="ARBA" id="ARBA00022827"/>
    </source>
</evidence>
<dbReference type="EMBL" id="CP018221">
    <property type="protein sequence ID" value="API59917.1"/>
    <property type="molecule type" value="Genomic_DNA"/>
</dbReference>
<dbReference type="Proteomes" id="UP000182063">
    <property type="component" value="Chromosome"/>
</dbReference>
<dbReference type="KEGG" id="sphj:BSL82_11845"/>
<dbReference type="InterPro" id="IPR037069">
    <property type="entry name" value="AcylCoA_DH/ox_N_sf"/>
</dbReference>
<organism evidence="10 11">
    <name type="scientific">Tardibacter chloracetimidivorans</name>
    <dbReference type="NCBI Taxonomy" id="1921510"/>
    <lineage>
        <taxon>Bacteria</taxon>
        <taxon>Pseudomonadati</taxon>
        <taxon>Pseudomonadota</taxon>
        <taxon>Alphaproteobacteria</taxon>
        <taxon>Sphingomonadales</taxon>
        <taxon>Sphingomonadaceae</taxon>
        <taxon>Tardibacter</taxon>
    </lineage>
</organism>
<gene>
    <name evidence="10" type="ORF">BSL82_11845</name>
</gene>
<keyword evidence="5 6" id="KW-0560">Oxidoreductase</keyword>
<keyword evidence="3 6" id="KW-0285">Flavoprotein</keyword>
<keyword evidence="11" id="KW-1185">Reference proteome</keyword>
<evidence type="ECO:0000256" key="6">
    <source>
        <dbReference type="RuleBase" id="RU362125"/>
    </source>
</evidence>
<feature type="domain" description="Acyl-CoA dehydrogenase/oxidase N-terminal" evidence="9">
    <location>
        <begin position="12"/>
        <end position="125"/>
    </location>
</feature>
<dbReference type="SUPFAM" id="SSF47203">
    <property type="entry name" value="Acyl-CoA dehydrogenase C-terminal domain-like"/>
    <property type="match status" value="1"/>
</dbReference>
<comment type="cofactor">
    <cofactor evidence="1 6">
        <name>FAD</name>
        <dbReference type="ChEBI" id="CHEBI:57692"/>
    </cofactor>
</comment>
<dbReference type="Gene3D" id="1.20.140.10">
    <property type="entry name" value="Butyryl-CoA Dehydrogenase, subunit A, domain 3"/>
    <property type="match status" value="1"/>
</dbReference>